<organism evidence="1 2">
    <name type="scientific">Fusarium oxysporum f. sp. rapae</name>
    <dbReference type="NCBI Taxonomy" id="485398"/>
    <lineage>
        <taxon>Eukaryota</taxon>
        <taxon>Fungi</taxon>
        <taxon>Dikarya</taxon>
        <taxon>Ascomycota</taxon>
        <taxon>Pezizomycotina</taxon>
        <taxon>Sordariomycetes</taxon>
        <taxon>Hypocreomycetidae</taxon>
        <taxon>Hypocreales</taxon>
        <taxon>Nectriaceae</taxon>
        <taxon>Fusarium</taxon>
        <taxon>Fusarium oxysporum species complex</taxon>
    </lineage>
</organism>
<evidence type="ECO:0000313" key="1">
    <source>
        <dbReference type="EMBL" id="KAG7405310.1"/>
    </source>
</evidence>
<reference evidence="1" key="1">
    <citation type="submission" date="2021-04" db="EMBL/GenBank/DDBJ databases">
        <title>First draft genome resource for Brassicaceae pathogens Fusarium oxysporum f. sp. raphani and Fusarium oxysporum f. sp. rapae.</title>
        <authorList>
            <person name="Asai S."/>
        </authorList>
    </citation>
    <scope>NUCLEOTIDE SEQUENCE</scope>
    <source>
        <strain evidence="1">Tf1208</strain>
    </source>
</reference>
<sequence>MLGASTLTTSLPRTGARPMAYSFLIAGGNAAILQELVDTVAGHEYVFKYHWVLIEGQPLQLEECRIGTFASYGGQYYEQEYRITTENDNQRLSIGFFCSSQPSAGTVKIQIDDVSVYDYYEGCESP</sequence>
<evidence type="ECO:0000313" key="2">
    <source>
        <dbReference type="Proteomes" id="UP000694050"/>
    </source>
</evidence>
<dbReference type="Proteomes" id="UP000694050">
    <property type="component" value="Unassembled WGS sequence"/>
</dbReference>
<gene>
    <name evidence="1" type="ORF">Forpe1208_v015390</name>
</gene>
<comment type="caution">
    <text evidence="1">The sequence shown here is derived from an EMBL/GenBank/DDBJ whole genome shotgun (WGS) entry which is preliminary data.</text>
</comment>
<proteinExistence type="predicted"/>
<accession>A0A8J5NJ82</accession>
<dbReference type="EMBL" id="JAELUQ010000012">
    <property type="protein sequence ID" value="KAG7405310.1"/>
    <property type="molecule type" value="Genomic_DNA"/>
</dbReference>
<dbReference type="AlphaFoldDB" id="A0A8J5NJ82"/>
<protein>
    <submittedName>
        <fullName evidence="1">Uncharacterized protein</fullName>
    </submittedName>
</protein>
<name>A0A8J5NJ82_FUSOX</name>